<feature type="chain" id="PRO_5040119771" evidence="5">
    <location>
        <begin position="22"/>
        <end position="654"/>
    </location>
</feature>
<dbReference type="PRINTS" id="PR00019">
    <property type="entry name" value="LEURICHRPT"/>
</dbReference>
<feature type="transmembrane region" description="Helical" evidence="4">
    <location>
        <begin position="607"/>
        <end position="629"/>
    </location>
</feature>
<evidence type="ECO:0000313" key="6">
    <source>
        <dbReference type="EMBL" id="CAH0395068.1"/>
    </source>
</evidence>
<dbReference type="SUPFAM" id="SSF52058">
    <property type="entry name" value="L domain-like"/>
    <property type="match status" value="2"/>
</dbReference>
<name>A0A9P0AI42_BEMTA</name>
<dbReference type="SMART" id="SM00369">
    <property type="entry name" value="LRR_TYP"/>
    <property type="match status" value="6"/>
</dbReference>
<keyword evidence="4" id="KW-1133">Transmembrane helix</keyword>
<keyword evidence="7" id="KW-1185">Reference proteome</keyword>
<evidence type="ECO:0000256" key="4">
    <source>
        <dbReference type="SAM" id="Phobius"/>
    </source>
</evidence>
<evidence type="ECO:0000256" key="5">
    <source>
        <dbReference type="SAM" id="SignalP"/>
    </source>
</evidence>
<keyword evidence="3" id="KW-0677">Repeat</keyword>
<organism evidence="6 7">
    <name type="scientific">Bemisia tabaci</name>
    <name type="common">Sweetpotato whitefly</name>
    <name type="synonym">Aleurodes tabaci</name>
    <dbReference type="NCBI Taxonomy" id="7038"/>
    <lineage>
        <taxon>Eukaryota</taxon>
        <taxon>Metazoa</taxon>
        <taxon>Ecdysozoa</taxon>
        <taxon>Arthropoda</taxon>
        <taxon>Hexapoda</taxon>
        <taxon>Insecta</taxon>
        <taxon>Pterygota</taxon>
        <taxon>Neoptera</taxon>
        <taxon>Paraneoptera</taxon>
        <taxon>Hemiptera</taxon>
        <taxon>Sternorrhyncha</taxon>
        <taxon>Aleyrodoidea</taxon>
        <taxon>Aleyrodidae</taxon>
        <taxon>Aleyrodinae</taxon>
        <taxon>Bemisia</taxon>
    </lineage>
</organism>
<reference evidence="6" key="1">
    <citation type="submission" date="2021-12" db="EMBL/GenBank/DDBJ databases">
        <authorList>
            <person name="King R."/>
        </authorList>
    </citation>
    <scope>NUCLEOTIDE SEQUENCE</scope>
</reference>
<dbReference type="PROSITE" id="PS51450">
    <property type="entry name" value="LRR"/>
    <property type="match status" value="2"/>
</dbReference>
<evidence type="ECO:0000256" key="3">
    <source>
        <dbReference type="ARBA" id="ARBA00022737"/>
    </source>
</evidence>
<feature type="signal peptide" evidence="5">
    <location>
        <begin position="1"/>
        <end position="21"/>
    </location>
</feature>
<dbReference type="InterPro" id="IPR032675">
    <property type="entry name" value="LRR_dom_sf"/>
</dbReference>
<dbReference type="InterPro" id="IPR050328">
    <property type="entry name" value="Dev_Immune_Receptor"/>
</dbReference>
<keyword evidence="2 5" id="KW-0732">Signal</keyword>
<protein>
    <submittedName>
        <fullName evidence="6">Uncharacterized protein</fullName>
    </submittedName>
</protein>
<dbReference type="Pfam" id="PF13855">
    <property type="entry name" value="LRR_8"/>
    <property type="match status" value="2"/>
</dbReference>
<dbReference type="PANTHER" id="PTHR24373:SF275">
    <property type="entry name" value="TIR DOMAIN-CONTAINING PROTEIN"/>
    <property type="match status" value="1"/>
</dbReference>
<dbReference type="SMART" id="SM00365">
    <property type="entry name" value="LRR_SD22"/>
    <property type="match status" value="5"/>
</dbReference>
<dbReference type="AlphaFoldDB" id="A0A9P0AI42"/>
<keyword evidence="1" id="KW-0433">Leucine-rich repeat</keyword>
<dbReference type="InterPro" id="IPR003591">
    <property type="entry name" value="Leu-rich_rpt_typical-subtyp"/>
</dbReference>
<dbReference type="EMBL" id="OU963869">
    <property type="protein sequence ID" value="CAH0395068.1"/>
    <property type="molecule type" value="Genomic_DNA"/>
</dbReference>
<proteinExistence type="predicted"/>
<keyword evidence="4" id="KW-0812">Transmembrane</keyword>
<keyword evidence="4" id="KW-0472">Membrane</keyword>
<accession>A0A9P0AI42</accession>
<dbReference type="PANTHER" id="PTHR24373">
    <property type="entry name" value="SLIT RELATED LEUCINE-RICH REPEAT NEURONAL PROTEIN"/>
    <property type="match status" value="1"/>
</dbReference>
<dbReference type="Proteomes" id="UP001152759">
    <property type="component" value="Chromosome 8"/>
</dbReference>
<dbReference type="Gene3D" id="3.80.10.10">
    <property type="entry name" value="Ribonuclease Inhibitor"/>
    <property type="match status" value="3"/>
</dbReference>
<evidence type="ECO:0000256" key="1">
    <source>
        <dbReference type="ARBA" id="ARBA00022614"/>
    </source>
</evidence>
<sequence length="654" mass="72723">MSCNVHLLLLLELWIVSATLAAFYKDLKFLCLECSCDREQLLSDGVIDTLEVQCEEDPHPRGLPRGPPRPGALDERKLLVVEADQVVPPERVIHNVDLLIQGLNLTSVDALNHLKKAETPVAYRKVSLAANSIESLPEDFSTGLETVKFLDVSSNLLARIEHAAFESLEFLQVLNLSRNALSRLDLNVLEHSPLLEEVDLSQNKLNKLWCEKLELKRLKILDLSSNFLFGSVVCSLPSPGEPVLENVTTSDVTSLDALWLPELTHLNLSRNQMDAVTAATFAGMPRLRVLDLSANRLVSFRFEPPRALDGLEDLFLASNRIAGIAGSFLSLKNLELTRNEVKRLDEVVAQKLAKLDVSHNQLSSLEAVLKVSPKLEDLDASWNNITTINCFEFYGELKSLILDGNPLIGDRLNISGFHKLTFLSLNFVPTLENFHTSSLASVFDPMIMLDCAVLNMSHNPELSSIIGTFADKNLCQVDLSNNKLTTVEQSAFNWNKVKTIDLQGNPFDCRCSLKWMVDFLLPFLMKSSPSLLNDLSCASPEEYEGKRLVHWYKRQDFCNSSRSSLARGRSMPFLTQAAGVAPGLGVALGEPEPEAPSAAAIIQDHKLLIAGVLLAAIVLVVVAIGCVLLRKHKTRRRKEHIKRNRRYPDNKFGL</sequence>
<evidence type="ECO:0000256" key="2">
    <source>
        <dbReference type="ARBA" id="ARBA00022729"/>
    </source>
</evidence>
<evidence type="ECO:0000313" key="7">
    <source>
        <dbReference type="Proteomes" id="UP001152759"/>
    </source>
</evidence>
<dbReference type="KEGG" id="btab:109043035"/>
<dbReference type="InterPro" id="IPR001611">
    <property type="entry name" value="Leu-rich_rpt"/>
</dbReference>
<gene>
    <name evidence="6" type="ORF">BEMITA_LOCUS13298</name>
</gene>